<geneLocation type="plasmid" evidence="1 2">
    <name>megaplasmid</name>
</geneLocation>
<evidence type="ECO:0000313" key="1">
    <source>
        <dbReference type="EMBL" id="ACS43280.1"/>
    </source>
</evidence>
<gene>
    <name evidence="1" type="ordered locus">MexAM1_META2p0428</name>
</gene>
<proteinExistence type="predicted"/>
<keyword evidence="1" id="KW-0614">Plasmid</keyword>
<dbReference type="KEGG" id="mea:Mex_2p0428"/>
<dbReference type="EMBL" id="CP001511">
    <property type="protein sequence ID" value="ACS43280.1"/>
    <property type="molecule type" value="Genomic_DNA"/>
</dbReference>
<keyword evidence="2" id="KW-1185">Reference proteome</keyword>
<name>C5B498_METEA</name>
<dbReference type="HOGENOM" id="CLU_846795_0_0_5"/>
<sequence>MAEDTTLRQRIAMNTEDLIHGLCRIAAADGAAVPSLAEPPGDAEVPAVAAGSVLHVFAAPAEAAAFAAGAALDPAGPVCAAQGVDGAERVVLVSVRTDAEVAGRDGIGLVDHGGAALQRAQALWRGLASSVPEPFAFAIAPDGSAELVLGPRRFALEVSYGEIVATTGYAANDKRVSTAIACDWTTSVLDYLAKDGALRINFDPERFLSLLPRLVRLDELVAGEESRDAASVLYEQVRRDPEHCKVVELMLSGWRLTSTHHTAALVPPQGSDARMRRIGGGMLSRLVEADLVRKPRHATGRSGMFAFAFEVGSLDGTAVRRPDPQVGR</sequence>
<accession>C5B498</accession>
<protein>
    <submittedName>
        <fullName evidence="1">Uncharacterized protein</fullName>
    </submittedName>
</protein>
<dbReference type="Proteomes" id="UP000009081">
    <property type="component" value="Plasmid megaplasmid"/>
</dbReference>
<reference evidence="1 2" key="1">
    <citation type="journal article" date="2009" name="PLoS ONE">
        <title>Methylobacterium genome sequences: a reference blueprint to investigate microbial metabolism of C1 compounds from natural and industrial sources.</title>
        <authorList>
            <person name="Vuilleumier S."/>
            <person name="Chistoserdova L."/>
            <person name="Lee M.-C."/>
            <person name="Bringel F."/>
            <person name="Lajus A."/>
            <person name="Zhou Y."/>
            <person name="Gourion B."/>
            <person name="Barbe V."/>
            <person name="Chang J."/>
            <person name="Cruveiller S."/>
            <person name="Dossat C."/>
            <person name="Gillett W."/>
            <person name="Gruffaz C."/>
            <person name="Haugen E."/>
            <person name="Hourcade E."/>
            <person name="Levy R."/>
            <person name="Mangenot S."/>
            <person name="Muller E."/>
            <person name="Nadalig T."/>
            <person name="Pagni M."/>
            <person name="Penny C."/>
            <person name="Peyraud R."/>
            <person name="Robinson D.G."/>
            <person name="Roche D."/>
            <person name="Rouy Z."/>
            <person name="Saenampechek C."/>
            <person name="Salvignol G."/>
            <person name="Vallenet D."/>
            <person name="Wu Z."/>
            <person name="Marx C.J."/>
            <person name="Vorholt J.A."/>
            <person name="Olson M.V."/>
            <person name="Kaul R."/>
            <person name="Weissenbach J."/>
            <person name="Medigue C."/>
            <person name="Lidstrom M.E."/>
        </authorList>
    </citation>
    <scope>NUCLEOTIDE SEQUENCE [LARGE SCALE GENOMIC DNA]</scope>
    <source>
        <strain evidence="2">ATCC 14718 / DSM 1338 / JCM 2805 / NCIMB 9133 / AM1</strain>
    </source>
</reference>
<dbReference type="AlphaFoldDB" id="C5B498"/>
<evidence type="ECO:0000313" key="2">
    <source>
        <dbReference type="Proteomes" id="UP000009081"/>
    </source>
</evidence>
<organism evidence="1 2">
    <name type="scientific">Methylorubrum extorquens (strain ATCC 14718 / DSM 1338 / JCM 2805 / NCIMB 9133 / AM1)</name>
    <name type="common">Methylobacterium extorquens</name>
    <dbReference type="NCBI Taxonomy" id="272630"/>
    <lineage>
        <taxon>Bacteria</taxon>
        <taxon>Pseudomonadati</taxon>
        <taxon>Pseudomonadota</taxon>
        <taxon>Alphaproteobacteria</taxon>
        <taxon>Hyphomicrobiales</taxon>
        <taxon>Methylobacteriaceae</taxon>
        <taxon>Methylorubrum</taxon>
    </lineage>
</organism>